<dbReference type="InterPro" id="IPR011060">
    <property type="entry name" value="RibuloseP-bd_barrel"/>
</dbReference>
<evidence type="ECO:0000259" key="9">
    <source>
        <dbReference type="Pfam" id="PF00218"/>
    </source>
</evidence>
<evidence type="ECO:0000256" key="1">
    <source>
        <dbReference type="ARBA" id="ARBA00001633"/>
    </source>
</evidence>
<evidence type="ECO:0000256" key="2">
    <source>
        <dbReference type="ARBA" id="ARBA00004696"/>
    </source>
</evidence>
<evidence type="ECO:0000256" key="6">
    <source>
        <dbReference type="ARBA" id="ARBA00022822"/>
    </source>
</evidence>
<evidence type="ECO:0000256" key="4">
    <source>
        <dbReference type="ARBA" id="ARBA00022605"/>
    </source>
</evidence>
<dbReference type="FunFam" id="3.20.20.70:FF:000024">
    <property type="entry name" value="Indole-3-glycerol phosphate synthase"/>
    <property type="match status" value="1"/>
</dbReference>
<dbReference type="InterPro" id="IPR013785">
    <property type="entry name" value="Aldolase_TIM"/>
</dbReference>
<keyword evidence="7" id="KW-0057">Aromatic amino acid biosynthesis</keyword>
<dbReference type="Gene3D" id="3.20.20.70">
    <property type="entry name" value="Aldolase class I"/>
    <property type="match status" value="1"/>
</dbReference>
<evidence type="ECO:0000256" key="5">
    <source>
        <dbReference type="ARBA" id="ARBA00022793"/>
    </source>
</evidence>
<dbReference type="PANTHER" id="PTHR22854">
    <property type="entry name" value="TRYPTOPHAN BIOSYNTHESIS PROTEIN"/>
    <property type="match status" value="1"/>
</dbReference>
<dbReference type="AlphaFoldDB" id="A0A3B1DU11"/>
<keyword evidence="8 10" id="KW-0456">Lyase</keyword>
<dbReference type="UniPathway" id="UPA00035">
    <property type="reaction ID" value="UER00043"/>
</dbReference>
<sequence length="263" mass="29807">MSDFLTKIIDHKKSLLAAKKEFFSTLKEKAGKTQYARYGLFKRMISHSGKINLIAEIKKASPSKGLIREDFDVLKIAKIYREHKVAAISVLTEDKYFLGKPEYVKKVSNTVDVPVLTKDFIIDAGQIYEAWFNEASAVLLITAILAHDQMRHLINVAHSLDLDCLVEVHNEKELDQAIYCGAEIIGINNRDLHTFEVDLKTSERLIAQIPEGTVIVAESGIRIYEEIQWLKGLGANAVLIGETFMRQQDIGQKIDELMRRCDD</sequence>
<keyword evidence="4" id="KW-0028">Amino-acid biosynthesis</keyword>
<dbReference type="GO" id="GO:0004425">
    <property type="term" value="F:indole-3-glycerol-phosphate synthase activity"/>
    <property type="evidence" value="ECO:0007669"/>
    <property type="project" value="UniProtKB-EC"/>
</dbReference>
<dbReference type="NCBIfam" id="NF001377">
    <property type="entry name" value="PRK00278.2-4"/>
    <property type="match status" value="1"/>
</dbReference>
<feature type="domain" description="Indole-3-glycerol phosphate synthase" evidence="9">
    <location>
        <begin position="5"/>
        <end position="257"/>
    </location>
</feature>
<dbReference type="GO" id="GO:0000162">
    <property type="term" value="P:L-tryptophan biosynthetic process"/>
    <property type="evidence" value="ECO:0007669"/>
    <property type="project" value="UniProtKB-UniPathway"/>
</dbReference>
<protein>
    <recommendedName>
        <fullName evidence="3">indole-3-glycerol-phosphate synthase</fullName>
        <ecNumber evidence="3">4.1.1.48</ecNumber>
    </recommendedName>
</protein>
<dbReference type="HAMAP" id="MF_00134_B">
    <property type="entry name" value="IGPS_B"/>
    <property type="match status" value="1"/>
</dbReference>
<gene>
    <name evidence="10" type="ORF">MNBD_UNCLBAC01-617</name>
</gene>
<comment type="catalytic activity">
    <reaction evidence="1">
        <text>1-(2-carboxyphenylamino)-1-deoxy-D-ribulose 5-phosphate + H(+) = (1S,2R)-1-C-(indol-3-yl)glycerol 3-phosphate + CO2 + H2O</text>
        <dbReference type="Rhea" id="RHEA:23476"/>
        <dbReference type="ChEBI" id="CHEBI:15377"/>
        <dbReference type="ChEBI" id="CHEBI:15378"/>
        <dbReference type="ChEBI" id="CHEBI:16526"/>
        <dbReference type="ChEBI" id="CHEBI:58613"/>
        <dbReference type="ChEBI" id="CHEBI:58866"/>
        <dbReference type="EC" id="4.1.1.48"/>
    </reaction>
</comment>
<evidence type="ECO:0000313" key="10">
    <source>
        <dbReference type="EMBL" id="VAX35335.1"/>
    </source>
</evidence>
<dbReference type="PROSITE" id="PS00614">
    <property type="entry name" value="IGPS"/>
    <property type="match status" value="1"/>
</dbReference>
<dbReference type="GO" id="GO:0004640">
    <property type="term" value="F:phosphoribosylanthranilate isomerase activity"/>
    <property type="evidence" value="ECO:0007669"/>
    <property type="project" value="TreeGrafter"/>
</dbReference>
<dbReference type="InterPro" id="IPR045186">
    <property type="entry name" value="Indole-3-glycerol_P_synth"/>
</dbReference>
<evidence type="ECO:0000256" key="7">
    <source>
        <dbReference type="ARBA" id="ARBA00023141"/>
    </source>
</evidence>
<dbReference type="EMBL" id="UOGJ01000045">
    <property type="protein sequence ID" value="VAX35335.1"/>
    <property type="molecule type" value="Genomic_DNA"/>
</dbReference>
<dbReference type="CDD" id="cd00331">
    <property type="entry name" value="IGPS"/>
    <property type="match status" value="1"/>
</dbReference>
<dbReference type="InterPro" id="IPR001468">
    <property type="entry name" value="Indole-3-GlycerolPSynthase_CS"/>
</dbReference>
<accession>A0A3B1DU11</accession>
<dbReference type="InterPro" id="IPR013798">
    <property type="entry name" value="Indole-3-glycerol_P_synth_dom"/>
</dbReference>
<evidence type="ECO:0000256" key="3">
    <source>
        <dbReference type="ARBA" id="ARBA00012362"/>
    </source>
</evidence>
<comment type="pathway">
    <text evidence="2">Amino-acid biosynthesis; L-tryptophan biosynthesis; L-tryptophan from chorismate: step 4/5.</text>
</comment>
<dbReference type="Pfam" id="PF00218">
    <property type="entry name" value="IGPS"/>
    <property type="match status" value="1"/>
</dbReference>
<dbReference type="SUPFAM" id="SSF51366">
    <property type="entry name" value="Ribulose-phoshate binding barrel"/>
    <property type="match status" value="1"/>
</dbReference>
<keyword evidence="5" id="KW-0210">Decarboxylase</keyword>
<evidence type="ECO:0000256" key="8">
    <source>
        <dbReference type="ARBA" id="ARBA00023239"/>
    </source>
</evidence>
<reference evidence="10" key="1">
    <citation type="submission" date="2018-06" db="EMBL/GenBank/DDBJ databases">
        <authorList>
            <person name="Zhirakovskaya E."/>
        </authorList>
    </citation>
    <scope>NUCLEOTIDE SEQUENCE</scope>
</reference>
<name>A0A3B1DU11_9ZZZZ</name>
<proteinExistence type="inferred from homology"/>
<keyword evidence="6" id="KW-0822">Tryptophan biosynthesis</keyword>
<organism evidence="10">
    <name type="scientific">hydrothermal vent metagenome</name>
    <dbReference type="NCBI Taxonomy" id="652676"/>
    <lineage>
        <taxon>unclassified sequences</taxon>
        <taxon>metagenomes</taxon>
        <taxon>ecological metagenomes</taxon>
    </lineage>
</organism>
<dbReference type="EC" id="4.1.1.48" evidence="3"/>
<dbReference type="PANTHER" id="PTHR22854:SF2">
    <property type="entry name" value="INDOLE-3-GLYCEROL-PHOSPHATE SYNTHASE"/>
    <property type="match status" value="1"/>
</dbReference>